<dbReference type="AlphaFoldDB" id="A0A7S8IFK1"/>
<dbReference type="Proteomes" id="UP000594468">
    <property type="component" value="Chromosome"/>
</dbReference>
<organism evidence="3 4">
    <name type="scientific">Phototrophicus methaneseepsis</name>
    <dbReference type="NCBI Taxonomy" id="2710758"/>
    <lineage>
        <taxon>Bacteria</taxon>
        <taxon>Bacillati</taxon>
        <taxon>Chloroflexota</taxon>
        <taxon>Candidatus Thermofontia</taxon>
        <taxon>Phototrophicales</taxon>
        <taxon>Phototrophicaceae</taxon>
        <taxon>Phototrophicus</taxon>
    </lineage>
</organism>
<proteinExistence type="predicted"/>
<protein>
    <submittedName>
        <fullName evidence="3">Uncharacterized protein</fullName>
    </submittedName>
</protein>
<dbReference type="EMBL" id="CP062983">
    <property type="protein sequence ID" value="QPC83038.1"/>
    <property type="molecule type" value="Genomic_DNA"/>
</dbReference>
<evidence type="ECO:0000256" key="1">
    <source>
        <dbReference type="SAM" id="MobiDB-lite"/>
    </source>
</evidence>
<gene>
    <name evidence="3" type="ORF">G4Y79_01290</name>
</gene>
<sequence>MIEKLQYKDVKALQVLSLEELQALWELVPTERQKAYRTAYDREVRNAGAIGSDDLEQRVAAELLLRYVESALVPVGSRWARTPERVQEAARENDLPELTDKTSQTASSKPSPKVILGMGLVGVIFLLLMLMRLLGGGDSENLPEMTLEATYTPTPEVSPTPTPLALEAQDDVITDGDSDRAVAYPVNLQVILPDGSAPRVWVVQRREVRAAQWNFDPNPDIASFVNGMSVRPVIGIPWSEDNASLFENIEDGTVFNLTMNTGAILSYEFATRDEVLRSDTRIFRQVGPGLVLLLIGETDIDGLPTGTRTLVSASYSAEQELSRGGELLGLTAIVQEGEIGSTLEFNDGVSVALQNMQSLSDLSDVPAGQQALLFDLDVIADTESIATNLWQIELVDAGGQVYLPNTTLLQYASYGTLPDEIPAFARIPSSLAFLVPQDFPGGRLLISDDSGQRIAFRFTLEQPELSVEYDGLDVRLVSVTTIEGQITTRLRIYNGQTTAIYFTQDDIWLSLGYAPDPPGPRNPAEGLQPFTLLPEQAVDLTLVWYWGGEPFGALQVGTYRFAIQIHRSN</sequence>
<dbReference type="RefSeq" id="WP_195171107.1">
    <property type="nucleotide sequence ID" value="NZ_CP062983.1"/>
</dbReference>
<feature type="compositionally biased region" description="Basic and acidic residues" evidence="1">
    <location>
        <begin position="84"/>
        <end position="100"/>
    </location>
</feature>
<reference evidence="3 4" key="1">
    <citation type="submission" date="2020-02" db="EMBL/GenBank/DDBJ databases">
        <authorList>
            <person name="Zheng R.K."/>
            <person name="Sun C.M."/>
        </authorList>
    </citation>
    <scope>NUCLEOTIDE SEQUENCE [LARGE SCALE GENOMIC DNA]</scope>
    <source>
        <strain evidence="4">rifampicinis</strain>
    </source>
</reference>
<feature type="transmembrane region" description="Helical" evidence="2">
    <location>
        <begin position="114"/>
        <end position="135"/>
    </location>
</feature>
<evidence type="ECO:0000313" key="4">
    <source>
        <dbReference type="Proteomes" id="UP000594468"/>
    </source>
</evidence>
<accession>A0A7S8IFK1</accession>
<name>A0A7S8IFK1_9CHLR</name>
<feature type="region of interest" description="Disordered" evidence="1">
    <location>
        <begin position="84"/>
        <end position="110"/>
    </location>
</feature>
<keyword evidence="2" id="KW-1133">Transmembrane helix</keyword>
<keyword evidence="2" id="KW-0812">Transmembrane</keyword>
<feature type="compositionally biased region" description="Polar residues" evidence="1">
    <location>
        <begin position="101"/>
        <end position="110"/>
    </location>
</feature>
<evidence type="ECO:0000313" key="3">
    <source>
        <dbReference type="EMBL" id="QPC83038.1"/>
    </source>
</evidence>
<keyword evidence="2" id="KW-0472">Membrane</keyword>
<keyword evidence="4" id="KW-1185">Reference proteome</keyword>
<evidence type="ECO:0000256" key="2">
    <source>
        <dbReference type="SAM" id="Phobius"/>
    </source>
</evidence>
<dbReference type="KEGG" id="pmet:G4Y79_01290"/>